<dbReference type="InterPro" id="IPR004358">
    <property type="entry name" value="Sig_transdc_His_kin-like_C"/>
</dbReference>
<keyword evidence="4" id="KW-0808">Transferase</keyword>
<dbReference type="Proteomes" id="UP000013909">
    <property type="component" value="Unassembled WGS sequence"/>
</dbReference>
<dbReference type="PATRIC" id="fig|1288963.3.peg.4313"/>
<comment type="caution">
    <text evidence="9">The sequence shown here is derived from an EMBL/GenBank/DDBJ whole genome shotgun (WGS) entry which is preliminary data.</text>
</comment>
<keyword evidence="7" id="KW-0812">Transmembrane</keyword>
<dbReference type="PANTHER" id="PTHR43304:SF1">
    <property type="entry name" value="PAC DOMAIN-CONTAINING PROTEIN"/>
    <property type="match status" value="1"/>
</dbReference>
<reference evidence="9 10" key="1">
    <citation type="submission" date="2013-02" db="EMBL/GenBank/DDBJ databases">
        <title>A novel strain isolated from Lonar lake, Maharashtra, India.</title>
        <authorList>
            <person name="Singh A."/>
        </authorList>
    </citation>
    <scope>NUCLEOTIDE SEQUENCE [LARGE SCALE GENOMIC DNA]</scope>
    <source>
        <strain evidence="9 10">AK24</strain>
    </source>
</reference>
<proteinExistence type="predicted"/>
<sequence length="427" mass="49079">MALANAVNAHVQENEITMLSFGTTYDSLFLDSLAVISRKIEDNLSSLDHILVSNGLLENRLDSIRFLVQERMSYFLASINEYEGPEAYLDYIIENRKANYLRFGKRIRSLTDSIVEDQHELLGQQERGVFANLTALTIVLLVITAIGLATGWFNLLSLATYQRAQKESDQQIQAYQEKLKLQIDQLNQTNHELEQFAYVASHDLQEPLRKITAFNDLLQDQYKDTIEGEGKLYLDRMAHAAKRMRRLITDLLEYSRAGRLTADREPLDLNTLLEEVLDDLSLQIDEQYATIHRDPLPMIDGHYSDWRTVFQNLLSNALKFRKKDTSPIISIRCEKADSRLAKERVYHFDPDRNYYHLQVTDNGIGFNTDYSDKIFTIFQRLHGKDEYEGTGIGLAICKKIVERYDGVIYANSEPGKGTTFHLLFAGT</sequence>
<gene>
    <name evidence="9" type="ORF">ADIS_4325</name>
</gene>
<keyword evidence="7" id="KW-0472">Membrane</keyword>
<feature type="domain" description="Histidine kinase" evidence="8">
    <location>
        <begin position="199"/>
        <end position="427"/>
    </location>
</feature>
<evidence type="ECO:0000313" key="10">
    <source>
        <dbReference type="Proteomes" id="UP000013909"/>
    </source>
</evidence>
<evidence type="ECO:0000259" key="8">
    <source>
        <dbReference type="PROSITE" id="PS50109"/>
    </source>
</evidence>
<dbReference type="InterPro" id="IPR036097">
    <property type="entry name" value="HisK_dim/P_sf"/>
</dbReference>
<dbReference type="InterPro" id="IPR036890">
    <property type="entry name" value="HATPase_C_sf"/>
</dbReference>
<dbReference type="AlphaFoldDB" id="R7ZMB9"/>
<dbReference type="FunFam" id="3.30.565.10:FF:000006">
    <property type="entry name" value="Sensor histidine kinase WalK"/>
    <property type="match status" value="1"/>
</dbReference>
<keyword evidence="3" id="KW-0597">Phosphoprotein</keyword>
<keyword evidence="10" id="KW-1185">Reference proteome</keyword>
<name>R7ZMB9_9BACT</name>
<dbReference type="CDD" id="cd00082">
    <property type="entry name" value="HisKA"/>
    <property type="match status" value="1"/>
</dbReference>
<dbReference type="PROSITE" id="PS50109">
    <property type="entry name" value="HIS_KIN"/>
    <property type="match status" value="1"/>
</dbReference>
<dbReference type="Pfam" id="PF00512">
    <property type="entry name" value="HisKA"/>
    <property type="match status" value="1"/>
</dbReference>
<dbReference type="PANTHER" id="PTHR43304">
    <property type="entry name" value="PHYTOCHROME-LIKE PROTEIN CPH1"/>
    <property type="match status" value="1"/>
</dbReference>
<dbReference type="SMART" id="SM00387">
    <property type="entry name" value="HATPase_c"/>
    <property type="match status" value="1"/>
</dbReference>
<accession>R7ZMB9</accession>
<dbReference type="Gene3D" id="1.10.287.130">
    <property type="match status" value="1"/>
</dbReference>
<evidence type="ECO:0000256" key="6">
    <source>
        <dbReference type="SAM" id="Coils"/>
    </source>
</evidence>
<dbReference type="InterPro" id="IPR005467">
    <property type="entry name" value="His_kinase_dom"/>
</dbReference>
<dbReference type="PRINTS" id="PR00344">
    <property type="entry name" value="BCTRLSENSOR"/>
</dbReference>
<dbReference type="InterPro" id="IPR052162">
    <property type="entry name" value="Sensor_kinase/Photoreceptor"/>
</dbReference>
<evidence type="ECO:0000256" key="1">
    <source>
        <dbReference type="ARBA" id="ARBA00000085"/>
    </source>
</evidence>
<protein>
    <recommendedName>
        <fullName evidence="2">histidine kinase</fullName>
        <ecNumber evidence="2">2.7.13.3</ecNumber>
    </recommendedName>
</protein>
<dbReference type="SMART" id="SM00388">
    <property type="entry name" value="HisKA"/>
    <property type="match status" value="1"/>
</dbReference>
<evidence type="ECO:0000256" key="7">
    <source>
        <dbReference type="SAM" id="Phobius"/>
    </source>
</evidence>
<evidence type="ECO:0000313" key="9">
    <source>
        <dbReference type="EMBL" id="EON75154.1"/>
    </source>
</evidence>
<dbReference type="EMBL" id="AQHR01000110">
    <property type="protein sequence ID" value="EON75154.1"/>
    <property type="molecule type" value="Genomic_DNA"/>
</dbReference>
<comment type="catalytic activity">
    <reaction evidence="1">
        <text>ATP + protein L-histidine = ADP + protein N-phospho-L-histidine.</text>
        <dbReference type="EC" id="2.7.13.3"/>
    </reaction>
</comment>
<dbReference type="STRING" id="1232681.ADIS_4325"/>
<dbReference type="InterPro" id="IPR003661">
    <property type="entry name" value="HisK_dim/P_dom"/>
</dbReference>
<dbReference type="SUPFAM" id="SSF47384">
    <property type="entry name" value="Homodimeric domain of signal transducing histidine kinase"/>
    <property type="match status" value="1"/>
</dbReference>
<evidence type="ECO:0000256" key="3">
    <source>
        <dbReference type="ARBA" id="ARBA00022553"/>
    </source>
</evidence>
<dbReference type="EC" id="2.7.13.3" evidence="2"/>
<evidence type="ECO:0000256" key="5">
    <source>
        <dbReference type="ARBA" id="ARBA00022777"/>
    </source>
</evidence>
<organism evidence="9 10">
    <name type="scientific">Lunatimonas lonarensis</name>
    <dbReference type="NCBI Taxonomy" id="1232681"/>
    <lineage>
        <taxon>Bacteria</taxon>
        <taxon>Pseudomonadati</taxon>
        <taxon>Bacteroidota</taxon>
        <taxon>Cytophagia</taxon>
        <taxon>Cytophagales</taxon>
        <taxon>Cyclobacteriaceae</taxon>
    </lineage>
</organism>
<feature type="coiled-coil region" evidence="6">
    <location>
        <begin position="158"/>
        <end position="196"/>
    </location>
</feature>
<keyword evidence="7" id="KW-1133">Transmembrane helix</keyword>
<keyword evidence="6" id="KW-0175">Coiled coil</keyword>
<dbReference type="Pfam" id="PF02518">
    <property type="entry name" value="HATPase_c"/>
    <property type="match status" value="1"/>
</dbReference>
<dbReference type="InterPro" id="IPR003594">
    <property type="entry name" value="HATPase_dom"/>
</dbReference>
<dbReference type="GO" id="GO:0000155">
    <property type="term" value="F:phosphorelay sensor kinase activity"/>
    <property type="evidence" value="ECO:0007669"/>
    <property type="project" value="InterPro"/>
</dbReference>
<feature type="transmembrane region" description="Helical" evidence="7">
    <location>
        <begin position="129"/>
        <end position="153"/>
    </location>
</feature>
<evidence type="ECO:0000256" key="2">
    <source>
        <dbReference type="ARBA" id="ARBA00012438"/>
    </source>
</evidence>
<dbReference type="Gene3D" id="3.30.565.10">
    <property type="entry name" value="Histidine kinase-like ATPase, C-terminal domain"/>
    <property type="match status" value="1"/>
</dbReference>
<evidence type="ECO:0000256" key="4">
    <source>
        <dbReference type="ARBA" id="ARBA00022679"/>
    </source>
</evidence>
<keyword evidence="5" id="KW-0418">Kinase</keyword>
<dbReference type="SUPFAM" id="SSF55874">
    <property type="entry name" value="ATPase domain of HSP90 chaperone/DNA topoisomerase II/histidine kinase"/>
    <property type="match status" value="1"/>
</dbReference>